<accession>A0ABY9EAL4</accession>
<evidence type="ECO:0000313" key="3">
    <source>
        <dbReference type="Proteomes" id="UP001321520"/>
    </source>
</evidence>
<organism evidence="2 3">
    <name type="scientific">Microbulbifer spongiae</name>
    <dbReference type="NCBI Taxonomy" id="2944933"/>
    <lineage>
        <taxon>Bacteria</taxon>
        <taxon>Pseudomonadati</taxon>
        <taxon>Pseudomonadota</taxon>
        <taxon>Gammaproteobacteria</taxon>
        <taxon>Cellvibrionales</taxon>
        <taxon>Microbulbiferaceae</taxon>
        <taxon>Microbulbifer</taxon>
    </lineage>
</organism>
<reference evidence="2 3" key="1">
    <citation type="submission" date="2022-05" db="EMBL/GenBank/DDBJ databases">
        <title>Microbulbifer sp. nov., isolated from sponge.</title>
        <authorList>
            <person name="Gao L."/>
        </authorList>
    </citation>
    <scope>NUCLEOTIDE SEQUENCE [LARGE SCALE GENOMIC DNA]</scope>
    <source>
        <strain evidence="2 3">MI-G</strain>
    </source>
</reference>
<keyword evidence="1" id="KW-0732">Signal</keyword>
<dbReference type="EMBL" id="CP098023">
    <property type="protein sequence ID" value="WKD48410.1"/>
    <property type="molecule type" value="Genomic_DNA"/>
</dbReference>
<feature type="signal peptide" evidence="1">
    <location>
        <begin position="1"/>
        <end position="19"/>
    </location>
</feature>
<evidence type="ECO:0000256" key="1">
    <source>
        <dbReference type="SAM" id="SignalP"/>
    </source>
</evidence>
<dbReference type="Proteomes" id="UP001321520">
    <property type="component" value="Chromosome"/>
</dbReference>
<name>A0ABY9EAL4_9GAMM</name>
<sequence length="113" mass="11453">MKKLLILAIVALFAANAYSAGSVTGKVERVRVDGNGTAMVIFDKPLGGEPAGCSNKFYGNALAVDARTDGGKAVLSMVIAAKLSGSTVQAYGLGTCGIYGGSTVETWNHGGLL</sequence>
<keyword evidence="3" id="KW-1185">Reference proteome</keyword>
<protein>
    <submittedName>
        <fullName evidence="2">Uncharacterized protein</fullName>
    </submittedName>
</protein>
<feature type="chain" id="PRO_5046920307" evidence="1">
    <location>
        <begin position="20"/>
        <end position="113"/>
    </location>
</feature>
<dbReference type="RefSeq" id="WP_301414161.1">
    <property type="nucleotide sequence ID" value="NZ_CP098023.1"/>
</dbReference>
<gene>
    <name evidence="2" type="ORF">M8T91_10755</name>
</gene>
<proteinExistence type="predicted"/>
<evidence type="ECO:0000313" key="2">
    <source>
        <dbReference type="EMBL" id="WKD48410.1"/>
    </source>
</evidence>